<dbReference type="AlphaFoldDB" id="W9XGV5"/>
<dbReference type="OrthoDB" id="5420013at2759"/>
<accession>W9XGV5</accession>
<organism evidence="1 2">
    <name type="scientific">Cladophialophora psammophila CBS 110553</name>
    <dbReference type="NCBI Taxonomy" id="1182543"/>
    <lineage>
        <taxon>Eukaryota</taxon>
        <taxon>Fungi</taxon>
        <taxon>Dikarya</taxon>
        <taxon>Ascomycota</taxon>
        <taxon>Pezizomycotina</taxon>
        <taxon>Eurotiomycetes</taxon>
        <taxon>Chaetothyriomycetidae</taxon>
        <taxon>Chaetothyriales</taxon>
        <taxon>Herpotrichiellaceae</taxon>
        <taxon>Cladophialophora</taxon>
    </lineage>
</organism>
<evidence type="ECO:0000313" key="1">
    <source>
        <dbReference type="EMBL" id="EXJ69594.1"/>
    </source>
</evidence>
<evidence type="ECO:0000313" key="2">
    <source>
        <dbReference type="Proteomes" id="UP000019471"/>
    </source>
</evidence>
<keyword evidence="2" id="KW-1185">Reference proteome</keyword>
<dbReference type="RefSeq" id="XP_007746409.1">
    <property type="nucleotide sequence ID" value="XM_007748219.1"/>
</dbReference>
<dbReference type="Proteomes" id="UP000019471">
    <property type="component" value="Unassembled WGS sequence"/>
</dbReference>
<dbReference type="HOGENOM" id="CLU_2305800_0_0_1"/>
<gene>
    <name evidence="1" type="ORF">A1O5_07630</name>
</gene>
<sequence length="100" mass="10882">MAFPNALYGLAYPDLGSHTSLSNSIYLGMNANSGFLNASRNDQEYSSAANFPLAYGYNTLILSENSAALLDLPLLPPLLRFKGDWPGMRHGKYPPMSTPL</sequence>
<name>W9XGV5_9EURO</name>
<dbReference type="GeneID" id="19192336"/>
<reference evidence="1 2" key="1">
    <citation type="submission" date="2013-03" db="EMBL/GenBank/DDBJ databases">
        <title>The Genome Sequence of Cladophialophora psammophila CBS 110553.</title>
        <authorList>
            <consortium name="The Broad Institute Genomics Platform"/>
            <person name="Cuomo C."/>
            <person name="de Hoog S."/>
            <person name="Gorbushina A."/>
            <person name="Walker B."/>
            <person name="Young S.K."/>
            <person name="Zeng Q."/>
            <person name="Gargeya S."/>
            <person name="Fitzgerald M."/>
            <person name="Haas B."/>
            <person name="Abouelleil A."/>
            <person name="Allen A.W."/>
            <person name="Alvarado L."/>
            <person name="Arachchi H.M."/>
            <person name="Berlin A.M."/>
            <person name="Chapman S.B."/>
            <person name="Gainer-Dewar J."/>
            <person name="Goldberg J."/>
            <person name="Griggs A."/>
            <person name="Gujja S."/>
            <person name="Hansen M."/>
            <person name="Howarth C."/>
            <person name="Imamovic A."/>
            <person name="Ireland A."/>
            <person name="Larimer J."/>
            <person name="McCowan C."/>
            <person name="Murphy C."/>
            <person name="Pearson M."/>
            <person name="Poon T.W."/>
            <person name="Priest M."/>
            <person name="Roberts A."/>
            <person name="Saif S."/>
            <person name="Shea T."/>
            <person name="Sisk P."/>
            <person name="Sykes S."/>
            <person name="Wortman J."/>
            <person name="Nusbaum C."/>
            <person name="Birren B."/>
        </authorList>
    </citation>
    <scope>NUCLEOTIDE SEQUENCE [LARGE SCALE GENOMIC DNA]</scope>
    <source>
        <strain evidence="1 2">CBS 110553</strain>
    </source>
</reference>
<comment type="caution">
    <text evidence="1">The sequence shown here is derived from an EMBL/GenBank/DDBJ whole genome shotgun (WGS) entry which is preliminary data.</text>
</comment>
<dbReference type="EMBL" id="AMGX01000011">
    <property type="protein sequence ID" value="EXJ69594.1"/>
    <property type="molecule type" value="Genomic_DNA"/>
</dbReference>
<protein>
    <submittedName>
        <fullName evidence="1">Uncharacterized protein</fullName>
    </submittedName>
</protein>
<proteinExistence type="predicted"/>